<evidence type="ECO:0000256" key="1">
    <source>
        <dbReference type="ARBA" id="ARBA00000085"/>
    </source>
</evidence>
<keyword evidence="8 11" id="KW-1133">Transmembrane helix</keyword>
<evidence type="ECO:0000256" key="8">
    <source>
        <dbReference type="ARBA" id="ARBA00022989"/>
    </source>
</evidence>
<dbReference type="SUPFAM" id="SSF47384">
    <property type="entry name" value="Homodimeric domain of signal transducing histidine kinase"/>
    <property type="match status" value="1"/>
</dbReference>
<proteinExistence type="predicted"/>
<dbReference type="InterPro" id="IPR003594">
    <property type="entry name" value="HATPase_dom"/>
</dbReference>
<keyword evidence="5" id="KW-0808">Transferase</keyword>
<evidence type="ECO:0000256" key="5">
    <source>
        <dbReference type="ARBA" id="ARBA00022679"/>
    </source>
</evidence>
<dbReference type="InterPro" id="IPR003661">
    <property type="entry name" value="HisK_dim/P_dom"/>
</dbReference>
<reference evidence="14 15" key="1">
    <citation type="submission" date="2024-06" db="EMBL/GenBank/DDBJ databases">
        <title>The Natural Products Discovery Center: Release of the First 8490 Sequenced Strains for Exploring Actinobacteria Biosynthetic Diversity.</title>
        <authorList>
            <person name="Kalkreuter E."/>
            <person name="Kautsar S.A."/>
            <person name="Yang D."/>
            <person name="Bader C.D."/>
            <person name="Teijaro C.N."/>
            <person name="Fluegel L."/>
            <person name="Davis C.M."/>
            <person name="Simpson J.R."/>
            <person name="Lauterbach L."/>
            <person name="Steele A.D."/>
            <person name="Gui C."/>
            <person name="Meng S."/>
            <person name="Li G."/>
            <person name="Viehrig K."/>
            <person name="Ye F."/>
            <person name="Su P."/>
            <person name="Kiefer A.F."/>
            <person name="Nichols A."/>
            <person name="Cepeda A.J."/>
            <person name="Yan W."/>
            <person name="Fan B."/>
            <person name="Jiang Y."/>
            <person name="Adhikari A."/>
            <person name="Zheng C.-J."/>
            <person name="Schuster L."/>
            <person name="Cowan T.M."/>
            <person name="Smanski M.J."/>
            <person name="Chevrette M.G."/>
            <person name="De Carvalho L.P.S."/>
            <person name="Shen B."/>
        </authorList>
    </citation>
    <scope>NUCLEOTIDE SEQUENCE [LARGE SCALE GENOMIC DNA]</scope>
    <source>
        <strain evidence="14 15">NPDC006337</strain>
    </source>
</reference>
<protein>
    <recommendedName>
        <fullName evidence="3">histidine kinase</fullName>
        <ecNumber evidence="3">2.7.13.3</ecNumber>
    </recommendedName>
</protein>
<dbReference type="CDD" id="cd00082">
    <property type="entry name" value="HisKA"/>
    <property type="match status" value="1"/>
</dbReference>
<dbReference type="InterPro" id="IPR004358">
    <property type="entry name" value="Sig_transdc_His_kin-like_C"/>
</dbReference>
<feature type="domain" description="Histidine kinase" evidence="12">
    <location>
        <begin position="251"/>
        <end position="471"/>
    </location>
</feature>
<dbReference type="PROSITE" id="PS50885">
    <property type="entry name" value="HAMP"/>
    <property type="match status" value="1"/>
</dbReference>
<evidence type="ECO:0000313" key="15">
    <source>
        <dbReference type="Proteomes" id="UP001550378"/>
    </source>
</evidence>
<dbReference type="CDD" id="cd06225">
    <property type="entry name" value="HAMP"/>
    <property type="match status" value="1"/>
</dbReference>
<dbReference type="SMART" id="SM00387">
    <property type="entry name" value="HATPase_c"/>
    <property type="match status" value="1"/>
</dbReference>
<dbReference type="PANTHER" id="PTHR45436:SF5">
    <property type="entry name" value="SENSOR HISTIDINE KINASE TRCS"/>
    <property type="match status" value="1"/>
</dbReference>
<evidence type="ECO:0000256" key="9">
    <source>
        <dbReference type="ARBA" id="ARBA00023012"/>
    </source>
</evidence>
<dbReference type="InterPro" id="IPR036097">
    <property type="entry name" value="HisK_dim/P_sf"/>
</dbReference>
<dbReference type="Proteomes" id="UP001550378">
    <property type="component" value="Unassembled WGS sequence"/>
</dbReference>
<organism evidence="14 15">
    <name type="scientific">Streptomyces lavendulocolor</name>
    <dbReference type="NCBI Taxonomy" id="67316"/>
    <lineage>
        <taxon>Bacteria</taxon>
        <taxon>Bacillati</taxon>
        <taxon>Actinomycetota</taxon>
        <taxon>Actinomycetes</taxon>
        <taxon>Kitasatosporales</taxon>
        <taxon>Streptomycetaceae</taxon>
        <taxon>Streptomyces</taxon>
    </lineage>
</organism>
<dbReference type="RefSeq" id="WP_359659100.1">
    <property type="nucleotide sequence ID" value="NZ_JBEXZO010000006.1"/>
</dbReference>
<dbReference type="InterPro" id="IPR003660">
    <property type="entry name" value="HAMP_dom"/>
</dbReference>
<dbReference type="PRINTS" id="PR00344">
    <property type="entry name" value="BCTRLSENSOR"/>
</dbReference>
<dbReference type="SUPFAM" id="SSF158472">
    <property type="entry name" value="HAMP domain-like"/>
    <property type="match status" value="1"/>
</dbReference>
<sequence length="512" mass="54417">MTRRLLLSHLTVALLVLLCLEVPLGIVYGRAEQQRATRAAEDEAESLAAYAAVSLGGGRTAALADRVAHCAERIGGEVYVFGPDGRLTVWSRSPAPAGTGGMAGRPEVRSALRGRAATHVRTSPLGGGVRELAAAAPVPLGTSRFGAVRVTFPTGTLHRRVQGVWLTLGGVGLVALTAVAGVAFRLARWTSRPVRELERATARLAEGDLSARATLATSTGPPEVRRLAVTFNETAARLEHLLEAQRAFAGEASHQLKTPLAALRLRLDNLEPDVAAHARGGLTAAMTETERLARMVEGLLAMARLDEKAVTRVPVDLDRVAVDRVRTWTPVFEERGCRLALGVEHAGQALAVPGAVEQILDNLLSNALRVSAPGAVVLVDRRLPRPARRGAREHRPQWAELHVVDEGPGMPPEHRERAFDRFWRAPGATEGGSGLGLPLVQRLAVASGGHVALEVAARGGIDAVVRLPPVPARGAGTTAGRAESLIPWPARRAVPVPRLRGRPPHPRPARRS</sequence>
<keyword evidence="6 11" id="KW-0812">Transmembrane</keyword>
<dbReference type="GO" id="GO:0016301">
    <property type="term" value="F:kinase activity"/>
    <property type="evidence" value="ECO:0007669"/>
    <property type="project" value="UniProtKB-KW"/>
</dbReference>
<feature type="transmembrane region" description="Helical" evidence="11">
    <location>
        <begin position="164"/>
        <end position="187"/>
    </location>
</feature>
<evidence type="ECO:0000256" key="11">
    <source>
        <dbReference type="SAM" id="Phobius"/>
    </source>
</evidence>
<comment type="catalytic activity">
    <reaction evidence="1">
        <text>ATP + protein L-histidine = ADP + protein N-phospho-L-histidine.</text>
        <dbReference type="EC" id="2.7.13.3"/>
    </reaction>
</comment>
<keyword evidence="10 11" id="KW-0472">Membrane</keyword>
<dbReference type="EMBL" id="JBEXZR010000011">
    <property type="protein sequence ID" value="MEU0708624.1"/>
    <property type="molecule type" value="Genomic_DNA"/>
</dbReference>
<dbReference type="PROSITE" id="PS50109">
    <property type="entry name" value="HIS_KIN"/>
    <property type="match status" value="1"/>
</dbReference>
<dbReference type="Gene3D" id="6.10.340.10">
    <property type="match status" value="1"/>
</dbReference>
<evidence type="ECO:0000256" key="7">
    <source>
        <dbReference type="ARBA" id="ARBA00022777"/>
    </source>
</evidence>
<keyword evidence="15" id="KW-1185">Reference proteome</keyword>
<evidence type="ECO:0000256" key="10">
    <source>
        <dbReference type="ARBA" id="ARBA00023136"/>
    </source>
</evidence>
<evidence type="ECO:0000256" key="4">
    <source>
        <dbReference type="ARBA" id="ARBA00022553"/>
    </source>
</evidence>
<keyword evidence="7 14" id="KW-0418">Kinase</keyword>
<dbReference type="PANTHER" id="PTHR45436">
    <property type="entry name" value="SENSOR HISTIDINE KINASE YKOH"/>
    <property type="match status" value="1"/>
</dbReference>
<dbReference type="Pfam" id="PF02518">
    <property type="entry name" value="HATPase_c"/>
    <property type="match status" value="1"/>
</dbReference>
<evidence type="ECO:0000256" key="3">
    <source>
        <dbReference type="ARBA" id="ARBA00012438"/>
    </source>
</evidence>
<name>A0ABV2W501_9ACTN</name>
<dbReference type="EC" id="2.7.13.3" evidence="3"/>
<dbReference type="Gene3D" id="3.30.565.10">
    <property type="entry name" value="Histidine kinase-like ATPase, C-terminal domain"/>
    <property type="match status" value="1"/>
</dbReference>
<evidence type="ECO:0000259" key="13">
    <source>
        <dbReference type="PROSITE" id="PS50885"/>
    </source>
</evidence>
<comment type="caution">
    <text evidence="14">The sequence shown here is derived from an EMBL/GenBank/DDBJ whole genome shotgun (WGS) entry which is preliminary data.</text>
</comment>
<keyword evidence="4" id="KW-0597">Phosphoprotein</keyword>
<accession>A0ABV2W501</accession>
<dbReference type="Gene3D" id="1.10.287.130">
    <property type="match status" value="1"/>
</dbReference>
<evidence type="ECO:0000256" key="2">
    <source>
        <dbReference type="ARBA" id="ARBA00004236"/>
    </source>
</evidence>
<keyword evidence="9" id="KW-0902">Two-component regulatory system</keyword>
<gene>
    <name evidence="14" type="ORF">ABZ508_14825</name>
</gene>
<comment type="subcellular location">
    <subcellularLocation>
        <location evidence="2">Cell membrane</location>
    </subcellularLocation>
</comment>
<dbReference type="InterPro" id="IPR050428">
    <property type="entry name" value="TCS_sensor_his_kinase"/>
</dbReference>
<dbReference type="SUPFAM" id="SSF55874">
    <property type="entry name" value="ATPase domain of HSP90 chaperone/DNA topoisomerase II/histidine kinase"/>
    <property type="match status" value="1"/>
</dbReference>
<feature type="domain" description="HAMP" evidence="13">
    <location>
        <begin position="188"/>
        <end position="243"/>
    </location>
</feature>
<dbReference type="SMART" id="SM00304">
    <property type="entry name" value="HAMP"/>
    <property type="match status" value="1"/>
</dbReference>
<evidence type="ECO:0000256" key="6">
    <source>
        <dbReference type="ARBA" id="ARBA00022692"/>
    </source>
</evidence>
<evidence type="ECO:0000313" key="14">
    <source>
        <dbReference type="EMBL" id="MEU0708624.1"/>
    </source>
</evidence>
<dbReference type="InterPro" id="IPR036890">
    <property type="entry name" value="HATPase_C_sf"/>
</dbReference>
<dbReference type="SMART" id="SM00388">
    <property type="entry name" value="HisKA"/>
    <property type="match status" value="1"/>
</dbReference>
<dbReference type="Pfam" id="PF00512">
    <property type="entry name" value="HisKA"/>
    <property type="match status" value="1"/>
</dbReference>
<evidence type="ECO:0000259" key="12">
    <source>
        <dbReference type="PROSITE" id="PS50109"/>
    </source>
</evidence>
<dbReference type="Pfam" id="PF00672">
    <property type="entry name" value="HAMP"/>
    <property type="match status" value="1"/>
</dbReference>
<dbReference type="InterPro" id="IPR005467">
    <property type="entry name" value="His_kinase_dom"/>
</dbReference>